<dbReference type="EMBL" id="CP061800">
    <property type="protein sequence ID" value="QTA86849.1"/>
    <property type="molecule type" value="Genomic_DNA"/>
</dbReference>
<keyword evidence="1" id="KW-1133">Transmembrane helix</keyword>
<protein>
    <recommendedName>
        <fullName evidence="4">B box-type domain-containing protein</fullName>
    </recommendedName>
</protein>
<keyword evidence="1" id="KW-0812">Transmembrane</keyword>
<evidence type="ECO:0000313" key="3">
    <source>
        <dbReference type="Proteomes" id="UP000663722"/>
    </source>
</evidence>
<evidence type="ECO:0000313" key="2">
    <source>
        <dbReference type="EMBL" id="QTA86849.1"/>
    </source>
</evidence>
<dbReference type="RefSeq" id="WP_207682302.1">
    <property type="nucleotide sequence ID" value="NZ_CP061800.1"/>
</dbReference>
<dbReference type="AlphaFoldDB" id="A0A975GMM3"/>
<keyword evidence="1" id="KW-0472">Membrane</keyword>
<evidence type="ECO:0008006" key="4">
    <source>
        <dbReference type="Google" id="ProtNLM"/>
    </source>
</evidence>
<evidence type="ECO:0000256" key="1">
    <source>
        <dbReference type="SAM" id="Phobius"/>
    </source>
</evidence>
<sequence>MLKCTKCMAPLKGELFNTPEMSRCPSCGVLIKADVFPALFRELPTGNSGETLLMDDEAACFYHPGKKAVVPCSVCGRFLCALCDIDFNGRHICPSCLETGKKKRKIRNLENHRMLYDNMALYLAVIPMMFIFPTILTAPAVLFITLRYWKAPASLIPRTKIRFITAFFLAGCQLLGWAVFFYSLATR</sequence>
<name>A0A975GMM3_9BACT</name>
<organism evidence="2 3">
    <name type="scientific">Desulfonema magnum</name>
    <dbReference type="NCBI Taxonomy" id="45655"/>
    <lineage>
        <taxon>Bacteria</taxon>
        <taxon>Pseudomonadati</taxon>
        <taxon>Thermodesulfobacteriota</taxon>
        <taxon>Desulfobacteria</taxon>
        <taxon>Desulfobacterales</taxon>
        <taxon>Desulfococcaceae</taxon>
        <taxon>Desulfonema</taxon>
    </lineage>
</organism>
<feature type="transmembrane region" description="Helical" evidence="1">
    <location>
        <begin position="161"/>
        <end position="185"/>
    </location>
</feature>
<proteinExistence type="predicted"/>
<dbReference type="KEGG" id="dmm:dnm_028730"/>
<accession>A0A975GMM3</accession>
<feature type="transmembrane region" description="Helical" evidence="1">
    <location>
        <begin position="121"/>
        <end position="149"/>
    </location>
</feature>
<gene>
    <name evidence="2" type="ORF">dnm_028730</name>
</gene>
<keyword evidence="3" id="KW-1185">Reference proteome</keyword>
<dbReference type="Proteomes" id="UP000663722">
    <property type="component" value="Chromosome"/>
</dbReference>
<reference evidence="2" key="1">
    <citation type="journal article" date="2021" name="Microb. Physiol.">
        <title>Proteogenomic Insights into the Physiology of Marine, Sulfate-Reducing, Filamentous Desulfonema limicola and Desulfonema magnum.</title>
        <authorList>
            <person name="Schnaars V."/>
            <person name="Wohlbrand L."/>
            <person name="Scheve S."/>
            <person name="Hinrichs C."/>
            <person name="Reinhardt R."/>
            <person name="Rabus R."/>
        </authorList>
    </citation>
    <scope>NUCLEOTIDE SEQUENCE</scope>
    <source>
        <strain evidence="2">4be13</strain>
    </source>
</reference>